<protein>
    <submittedName>
        <fullName evidence="2">BTB domain-containing protein</fullName>
    </submittedName>
</protein>
<name>A0AC34FWB4_9BILA</name>
<dbReference type="WBParaSite" id="ES5_v2.g21416.t1">
    <property type="protein sequence ID" value="ES5_v2.g21416.t1"/>
    <property type="gene ID" value="ES5_v2.g21416"/>
</dbReference>
<sequence length="472" mass="53714">MSEYIMAHEWIISEDRLRALKDSTNNEHLKSDFFTAAVGVSVIEYCLGIFPNGHSNNHRGQTWIGLVLKLGNEKKVEAECTFFITTANLSKTFTQIKNRNCAIGYTVDQFFDLKNKFIVEGKFTLKVELTLKMENAESKAVMELLKANWNVFKNFKDMWNIGFEDFTISAGKHKIKVHKCVLASNSPFFAKLFNDKLEKKIGIPNFPFEIVEMAVKLLYHCDLVSDISVKEAILLFKFAEKYSIAMLKINLEDYLSDMLAVSNVCEIVNCATSVKSVKLQTKCLEYFIECLSKKKFVPNLLDKNFLITALTTFSCHKPENQVYKCVLACNSPVLAKMLNDGPEIHITGFSFKIVEMAAKLLYHRDLVSDISVKDAILLLKFAEKYSIAMLKDNLESFLGDEITVKNVCEIINGAVTVNSFKLHKKCLDYFTNCLSMKYQVPNMKLLDKTFLIAAITNLTCQKSETLFKGERN</sequence>
<evidence type="ECO:0000313" key="2">
    <source>
        <dbReference type="WBParaSite" id="ES5_v2.g21416.t1"/>
    </source>
</evidence>
<proteinExistence type="predicted"/>
<dbReference type="Proteomes" id="UP000887579">
    <property type="component" value="Unplaced"/>
</dbReference>
<evidence type="ECO:0000313" key="1">
    <source>
        <dbReference type="Proteomes" id="UP000887579"/>
    </source>
</evidence>
<accession>A0AC34FWB4</accession>
<reference evidence="2" key="1">
    <citation type="submission" date="2022-11" db="UniProtKB">
        <authorList>
            <consortium name="WormBaseParasite"/>
        </authorList>
    </citation>
    <scope>IDENTIFICATION</scope>
</reference>
<organism evidence="1 2">
    <name type="scientific">Panagrolaimus sp. ES5</name>
    <dbReference type="NCBI Taxonomy" id="591445"/>
    <lineage>
        <taxon>Eukaryota</taxon>
        <taxon>Metazoa</taxon>
        <taxon>Ecdysozoa</taxon>
        <taxon>Nematoda</taxon>
        <taxon>Chromadorea</taxon>
        <taxon>Rhabditida</taxon>
        <taxon>Tylenchina</taxon>
        <taxon>Panagrolaimomorpha</taxon>
        <taxon>Panagrolaimoidea</taxon>
        <taxon>Panagrolaimidae</taxon>
        <taxon>Panagrolaimus</taxon>
    </lineage>
</organism>